<reference evidence="2 3" key="1">
    <citation type="submission" date="2018-11" db="EMBL/GenBank/DDBJ databases">
        <authorList>
            <consortium name="Pathogen Informatics"/>
        </authorList>
    </citation>
    <scope>NUCLEOTIDE SEQUENCE [LARGE SCALE GENOMIC DNA]</scope>
</reference>
<proteinExistence type="predicted"/>
<dbReference type="EMBL" id="UZAH01042228">
    <property type="protein sequence ID" value="VDP61413.1"/>
    <property type="molecule type" value="Genomic_DNA"/>
</dbReference>
<dbReference type="WBParaSite" id="HPBE_0002716201-mRNA-1">
    <property type="protein sequence ID" value="HPBE_0002716201-mRNA-1"/>
    <property type="gene ID" value="HPBE_0002716201"/>
</dbReference>
<dbReference type="Proteomes" id="UP000050761">
    <property type="component" value="Unassembled WGS sequence"/>
</dbReference>
<organism evidence="3 4">
    <name type="scientific">Heligmosomoides polygyrus</name>
    <name type="common">Parasitic roundworm</name>
    <dbReference type="NCBI Taxonomy" id="6339"/>
    <lineage>
        <taxon>Eukaryota</taxon>
        <taxon>Metazoa</taxon>
        <taxon>Ecdysozoa</taxon>
        <taxon>Nematoda</taxon>
        <taxon>Chromadorea</taxon>
        <taxon>Rhabditida</taxon>
        <taxon>Rhabditina</taxon>
        <taxon>Rhabditomorpha</taxon>
        <taxon>Strongyloidea</taxon>
        <taxon>Heligmosomidae</taxon>
        <taxon>Heligmosomoides</taxon>
    </lineage>
</organism>
<evidence type="ECO:0000256" key="1">
    <source>
        <dbReference type="SAM" id="MobiDB-lite"/>
    </source>
</evidence>
<reference evidence="4" key="2">
    <citation type="submission" date="2019-09" db="UniProtKB">
        <authorList>
            <consortium name="WormBaseParasite"/>
        </authorList>
    </citation>
    <scope>IDENTIFICATION</scope>
</reference>
<evidence type="ECO:0000313" key="2">
    <source>
        <dbReference type="EMBL" id="VDP61413.1"/>
    </source>
</evidence>
<name>A0A183GWU2_HELPZ</name>
<feature type="compositionally biased region" description="Polar residues" evidence="1">
    <location>
        <begin position="99"/>
        <end position="108"/>
    </location>
</feature>
<evidence type="ECO:0000313" key="3">
    <source>
        <dbReference type="Proteomes" id="UP000050761"/>
    </source>
</evidence>
<accession>A0A183GWU2</accession>
<gene>
    <name evidence="2" type="ORF">HPBE_LOCUS27161</name>
</gene>
<dbReference type="AlphaFoldDB" id="A0A183GWU2"/>
<feature type="region of interest" description="Disordered" evidence="1">
    <location>
        <begin position="98"/>
        <end position="133"/>
    </location>
</feature>
<protein>
    <submittedName>
        <fullName evidence="4">Cytohesin-1</fullName>
    </submittedName>
</protein>
<sequence>MLDLKWWRIPRSYLCVCAMYAHIIMGTRWSAVAVDQHSAPFYGGAMTDENGVTESSEDETAVHDDDGKLPIGTSELEQEIKELEKLLRIEREERRRIQTDAQLTFSTRQETEKHTSNSASSNGQKLVWLGSKH</sequence>
<feature type="region of interest" description="Disordered" evidence="1">
    <location>
        <begin position="45"/>
        <end position="71"/>
    </location>
</feature>
<accession>A0A3P8IUX6</accession>
<keyword evidence="3" id="KW-1185">Reference proteome</keyword>
<evidence type="ECO:0000313" key="4">
    <source>
        <dbReference type="WBParaSite" id="HPBE_0002716201-mRNA-1"/>
    </source>
</evidence>